<organism evidence="1 2">
    <name type="scientific">Eumeta variegata</name>
    <name type="common">Bagworm moth</name>
    <name type="synonym">Eumeta japonica</name>
    <dbReference type="NCBI Taxonomy" id="151549"/>
    <lineage>
        <taxon>Eukaryota</taxon>
        <taxon>Metazoa</taxon>
        <taxon>Ecdysozoa</taxon>
        <taxon>Arthropoda</taxon>
        <taxon>Hexapoda</taxon>
        <taxon>Insecta</taxon>
        <taxon>Pterygota</taxon>
        <taxon>Neoptera</taxon>
        <taxon>Endopterygota</taxon>
        <taxon>Lepidoptera</taxon>
        <taxon>Glossata</taxon>
        <taxon>Ditrysia</taxon>
        <taxon>Tineoidea</taxon>
        <taxon>Psychidae</taxon>
        <taxon>Oiketicinae</taxon>
        <taxon>Eumeta</taxon>
    </lineage>
</organism>
<dbReference type="OrthoDB" id="408743at2759"/>
<dbReference type="EMBL" id="BGZK01000165">
    <property type="protein sequence ID" value="GBP24790.1"/>
    <property type="molecule type" value="Genomic_DNA"/>
</dbReference>
<dbReference type="Proteomes" id="UP000299102">
    <property type="component" value="Unassembled WGS sequence"/>
</dbReference>
<keyword evidence="2" id="KW-1185">Reference proteome</keyword>
<name>A0A4C1UF78_EUMVA</name>
<accession>A0A4C1UF78</accession>
<proteinExistence type="predicted"/>
<sequence>MGLCPSPTDCEPPSLFLSAFLSARLFFLSTRVKKLTEFFDSLSDPTTMLSEHVFLRQTTMSSPGVCFCFRTSLPVMTRGLRGGSKRGCRPRYRCLIAFYLTPVANRRRHGPLGGHRGARCLGMRKQKPIAALASAVRRLVCNRLSKRRTENGKKDSGGWAGDTCCRLGDPSRNRLEMYFDHERFQGLMMQLEGLMMEPEGRRVLHNETTQPAMFGLVDILVEYTLTMIGFQGLITELKFEAPSSDPESQSWSKYISGPFQQAQIWLGYIVPL</sequence>
<gene>
    <name evidence="1" type="ORF">EVAR_79637_1</name>
</gene>
<evidence type="ECO:0000313" key="2">
    <source>
        <dbReference type="Proteomes" id="UP000299102"/>
    </source>
</evidence>
<comment type="caution">
    <text evidence="1">The sequence shown here is derived from an EMBL/GenBank/DDBJ whole genome shotgun (WGS) entry which is preliminary data.</text>
</comment>
<dbReference type="AlphaFoldDB" id="A0A4C1UF78"/>
<protein>
    <submittedName>
        <fullName evidence="1">Uncharacterized protein</fullName>
    </submittedName>
</protein>
<reference evidence="1 2" key="1">
    <citation type="journal article" date="2019" name="Commun. Biol.">
        <title>The bagworm genome reveals a unique fibroin gene that provides high tensile strength.</title>
        <authorList>
            <person name="Kono N."/>
            <person name="Nakamura H."/>
            <person name="Ohtoshi R."/>
            <person name="Tomita M."/>
            <person name="Numata K."/>
            <person name="Arakawa K."/>
        </authorList>
    </citation>
    <scope>NUCLEOTIDE SEQUENCE [LARGE SCALE GENOMIC DNA]</scope>
</reference>
<evidence type="ECO:0000313" key="1">
    <source>
        <dbReference type="EMBL" id="GBP24790.1"/>
    </source>
</evidence>